<protein>
    <submittedName>
        <fullName evidence="2">Glycosyltransferase</fullName>
        <ecNumber evidence="2">2.4.-.-</ecNumber>
    </submittedName>
</protein>
<reference evidence="2 3" key="1">
    <citation type="submission" date="2024-07" db="EMBL/GenBank/DDBJ databases">
        <title>Draft Genome Sequence of Ferrimicrobium acidiphilum Strain YE2023, Isolated from a Pulp of Bioleach Reactor.</title>
        <authorList>
            <person name="Elkina Y.A."/>
            <person name="Bulaeva A.G."/>
            <person name="Beletsky A.V."/>
            <person name="Mardanov A.V."/>
        </authorList>
    </citation>
    <scope>NUCLEOTIDE SEQUENCE [LARGE SCALE GENOMIC DNA]</scope>
    <source>
        <strain evidence="2 3">YE2023</strain>
    </source>
</reference>
<dbReference type="Pfam" id="PF13692">
    <property type="entry name" value="Glyco_trans_1_4"/>
    <property type="match status" value="1"/>
</dbReference>
<name>A0ABV3XZV4_9ACTN</name>
<dbReference type="RefSeq" id="WP_369084244.1">
    <property type="nucleotide sequence ID" value="NZ_JBFSHR010000007.1"/>
</dbReference>
<dbReference type="InterPro" id="IPR029063">
    <property type="entry name" value="SAM-dependent_MTases_sf"/>
</dbReference>
<sequence length="973" mass="104562">MHVAIEGSTRVDNSCGIFNLELAGALRARGHDVGVISRDQTIREATISAQTMGIEPFDLQDHAPDVHIRHIWPPVFDRPQSGMFLVVQPFARGAVPASWLVGMRTVDAVLVTSAHAKQCWLQGGAEPGKVFIVPIGVRPLVDVHADPREGKFVVGYVGQLGFAGGIDLVVGALNRLSNQELEQIEFVLKEFDGGLGHQDESILRRLLTEHPRVAMRSEIIASGGVRDVYGRLDVLVAPYRTENYGVSILEAMATGVLPIVTRGGVSDSLVDDTIALRLDAKVVTPKGFYDGINGPSLGRSWELEVEQDALVATFRALLRREVDLWVTASERRARALTHSWDVSAQRLEEIVSTLEAGAEATDFFTSRVDRVQQGGPPGIGALIDLGDSHGALELARATPDAEDLVGRLARLAATSADLWVGAAHRSLIPTSSQLRASWHANEGDLAATSRVARFLAPLFATASRVLDVGCGEGAMLRELRYLGIAATGIELDPVRAVALRDEGFEVVTADAVEAAEAMATDAIDGAFLGHIVEHLEPEALGVLLRSLWKAMSPGGVLVIQTPNFEVDAVHGRVFWLDPTHRRPYPVEALAAMVREAGFEADPAIGGSLAPLAPLDVYLVARRRPRASAPLQVRTPRLGIIAVPDEISGFRRATALWVAELNSAGIRTEVAGLGEPMGPSAIVAHDLPLVWLGEPIGAPPASLVRTAWEVHGIPHRLVAILAQYERIWTFSSFSADVLASAGVPSERIGVWAPSVRLWVDRGTVRFARWDHEGTSGRVLAVANDEPRKNLDALVRAFERARVSTGRGVLVLKVREAATIRARLGGTLERLAEAGALEVVTGSLSAEELKSLYLSADVFCLPTRGEGYGLPFAEAMAAGCAIIAPASGGHRDVVNEEQWLVPGSLVPIPAGLAPYFRGSSWFDVDEDELTAALVDSLTDEVTLRLRQERALARAEVLAGSGPPQVEVDWLHQRLG</sequence>
<dbReference type="CDD" id="cd03801">
    <property type="entry name" value="GT4_PimA-like"/>
    <property type="match status" value="2"/>
</dbReference>
<dbReference type="EMBL" id="JBFSHR010000007">
    <property type="protein sequence ID" value="MEX6428843.1"/>
    <property type="molecule type" value="Genomic_DNA"/>
</dbReference>
<organism evidence="2 3">
    <name type="scientific">Ferrimicrobium acidiphilum</name>
    <dbReference type="NCBI Taxonomy" id="121039"/>
    <lineage>
        <taxon>Bacteria</taxon>
        <taxon>Bacillati</taxon>
        <taxon>Actinomycetota</taxon>
        <taxon>Acidimicrobiia</taxon>
        <taxon>Acidimicrobiales</taxon>
        <taxon>Acidimicrobiaceae</taxon>
        <taxon>Ferrimicrobium</taxon>
    </lineage>
</organism>
<comment type="caution">
    <text evidence="2">The sequence shown here is derived from an EMBL/GenBank/DDBJ whole genome shotgun (WGS) entry which is preliminary data.</text>
</comment>
<proteinExistence type="predicted"/>
<dbReference type="GO" id="GO:0016757">
    <property type="term" value="F:glycosyltransferase activity"/>
    <property type="evidence" value="ECO:0007669"/>
    <property type="project" value="UniProtKB-KW"/>
</dbReference>
<feature type="domain" description="Glycosyl transferase family 1" evidence="1">
    <location>
        <begin position="770"/>
        <end position="900"/>
    </location>
</feature>
<dbReference type="SUPFAM" id="SSF53335">
    <property type="entry name" value="S-adenosyl-L-methionine-dependent methyltransferases"/>
    <property type="match status" value="1"/>
</dbReference>
<keyword evidence="2" id="KW-0808">Transferase</keyword>
<dbReference type="PANTHER" id="PTHR46656">
    <property type="entry name" value="PUTATIVE-RELATED"/>
    <property type="match status" value="1"/>
</dbReference>
<dbReference type="Proteomes" id="UP001560267">
    <property type="component" value="Unassembled WGS sequence"/>
</dbReference>
<dbReference type="CDD" id="cd02440">
    <property type="entry name" value="AdoMet_MTases"/>
    <property type="match status" value="1"/>
</dbReference>
<dbReference type="Pfam" id="PF13489">
    <property type="entry name" value="Methyltransf_23"/>
    <property type="match status" value="1"/>
</dbReference>
<dbReference type="SUPFAM" id="SSF53756">
    <property type="entry name" value="UDP-Glycosyltransferase/glycogen phosphorylase"/>
    <property type="match status" value="2"/>
</dbReference>
<evidence type="ECO:0000313" key="3">
    <source>
        <dbReference type="Proteomes" id="UP001560267"/>
    </source>
</evidence>
<dbReference type="Gene3D" id="3.40.50.2000">
    <property type="entry name" value="Glycogen Phosphorylase B"/>
    <property type="match status" value="2"/>
</dbReference>
<accession>A0ABV3XZV4</accession>
<dbReference type="PANTHER" id="PTHR46656:SF3">
    <property type="entry name" value="PUTATIVE-RELATED"/>
    <property type="match status" value="1"/>
</dbReference>
<keyword evidence="2" id="KW-0328">Glycosyltransferase</keyword>
<evidence type="ECO:0000259" key="1">
    <source>
        <dbReference type="Pfam" id="PF00534"/>
    </source>
</evidence>
<dbReference type="Gene3D" id="3.40.50.150">
    <property type="entry name" value="Vaccinia Virus protein VP39"/>
    <property type="match status" value="1"/>
</dbReference>
<keyword evidence="3" id="KW-1185">Reference proteome</keyword>
<dbReference type="EC" id="2.4.-.-" evidence="2"/>
<dbReference type="InterPro" id="IPR001296">
    <property type="entry name" value="Glyco_trans_1"/>
</dbReference>
<dbReference type="Pfam" id="PF00534">
    <property type="entry name" value="Glycos_transf_1"/>
    <property type="match status" value="1"/>
</dbReference>
<gene>
    <name evidence="2" type="ORF">AB6A68_03205</name>
</gene>
<evidence type="ECO:0000313" key="2">
    <source>
        <dbReference type="EMBL" id="MEX6428843.1"/>
    </source>
</evidence>